<organism evidence="2 3">
    <name type="scientific">Hyaloscypha bicolor E</name>
    <dbReference type="NCBI Taxonomy" id="1095630"/>
    <lineage>
        <taxon>Eukaryota</taxon>
        <taxon>Fungi</taxon>
        <taxon>Dikarya</taxon>
        <taxon>Ascomycota</taxon>
        <taxon>Pezizomycotina</taxon>
        <taxon>Leotiomycetes</taxon>
        <taxon>Helotiales</taxon>
        <taxon>Hyaloscyphaceae</taxon>
        <taxon>Hyaloscypha</taxon>
        <taxon>Hyaloscypha bicolor</taxon>
    </lineage>
</organism>
<gene>
    <name evidence="2" type="ORF">K444DRAFT_120187</name>
</gene>
<protein>
    <recommendedName>
        <fullName evidence="4">Secreted protein</fullName>
    </recommendedName>
</protein>
<reference evidence="2 3" key="1">
    <citation type="submission" date="2016-04" db="EMBL/GenBank/DDBJ databases">
        <title>A degradative enzymes factory behind the ericoid mycorrhizal symbiosis.</title>
        <authorList>
            <consortium name="DOE Joint Genome Institute"/>
            <person name="Martino E."/>
            <person name="Morin E."/>
            <person name="Grelet G."/>
            <person name="Kuo A."/>
            <person name="Kohler A."/>
            <person name="Daghino S."/>
            <person name="Barry K."/>
            <person name="Choi C."/>
            <person name="Cichocki N."/>
            <person name="Clum A."/>
            <person name="Copeland A."/>
            <person name="Hainaut M."/>
            <person name="Haridas S."/>
            <person name="Labutti K."/>
            <person name="Lindquist E."/>
            <person name="Lipzen A."/>
            <person name="Khouja H.-R."/>
            <person name="Murat C."/>
            <person name="Ohm R."/>
            <person name="Olson A."/>
            <person name="Spatafora J."/>
            <person name="Veneault-Fourrey C."/>
            <person name="Henrissat B."/>
            <person name="Grigoriev I."/>
            <person name="Martin F."/>
            <person name="Perotto S."/>
        </authorList>
    </citation>
    <scope>NUCLEOTIDE SEQUENCE [LARGE SCALE GENOMIC DNA]</scope>
    <source>
        <strain evidence="2 3">E</strain>
    </source>
</reference>
<sequence>MTHSLVFFCLFFLCEGRLIRSSDYFGHLVGNGRVNVRCVLEYKVGRWREINVDWRCVTVVGRVTSRSLICLVFKLWTHDSCLHFFKHMILVRRGKRPSD</sequence>
<evidence type="ECO:0000256" key="1">
    <source>
        <dbReference type="SAM" id="SignalP"/>
    </source>
</evidence>
<dbReference type="InParanoid" id="A0A2J6TU74"/>
<dbReference type="GeneID" id="36578461"/>
<evidence type="ECO:0008006" key="4">
    <source>
        <dbReference type="Google" id="ProtNLM"/>
    </source>
</evidence>
<keyword evidence="1" id="KW-0732">Signal</keyword>
<dbReference type="AlphaFoldDB" id="A0A2J6TU74"/>
<feature type="chain" id="PRO_5014448519" description="Secreted protein" evidence="1">
    <location>
        <begin position="17"/>
        <end position="99"/>
    </location>
</feature>
<proteinExistence type="predicted"/>
<dbReference type="RefSeq" id="XP_024743441.1">
    <property type="nucleotide sequence ID" value="XM_024870379.1"/>
</dbReference>
<name>A0A2J6TU74_9HELO</name>
<keyword evidence="3" id="KW-1185">Reference proteome</keyword>
<feature type="signal peptide" evidence="1">
    <location>
        <begin position="1"/>
        <end position="16"/>
    </location>
</feature>
<dbReference type="EMBL" id="KZ613743">
    <property type="protein sequence ID" value="PMD66537.1"/>
    <property type="molecule type" value="Genomic_DNA"/>
</dbReference>
<evidence type="ECO:0000313" key="3">
    <source>
        <dbReference type="Proteomes" id="UP000235371"/>
    </source>
</evidence>
<evidence type="ECO:0000313" key="2">
    <source>
        <dbReference type="EMBL" id="PMD66537.1"/>
    </source>
</evidence>
<dbReference type="Proteomes" id="UP000235371">
    <property type="component" value="Unassembled WGS sequence"/>
</dbReference>
<accession>A0A2J6TU74</accession>